<dbReference type="Pfam" id="PF06314">
    <property type="entry name" value="ADC"/>
    <property type="match status" value="1"/>
</dbReference>
<reference evidence="1 2" key="1">
    <citation type="submission" date="2020-07" db="EMBL/GenBank/DDBJ databases">
        <title>Halieaceae bacterium, F7430, whole genome shotgun sequencing project.</title>
        <authorList>
            <person name="Jiang S."/>
            <person name="Liu Z.W."/>
            <person name="Du Z.J."/>
        </authorList>
    </citation>
    <scope>NUCLEOTIDE SEQUENCE [LARGE SCALE GENOMIC DNA]</scope>
    <source>
        <strain evidence="1 2">F7430</strain>
    </source>
</reference>
<dbReference type="GO" id="GO:0016829">
    <property type="term" value="F:lyase activity"/>
    <property type="evidence" value="ECO:0007669"/>
    <property type="project" value="InterPro"/>
</dbReference>
<dbReference type="RefSeq" id="WP_182172446.1">
    <property type="nucleotide sequence ID" value="NZ_JACFXU010000014.1"/>
</dbReference>
<evidence type="ECO:0000313" key="1">
    <source>
        <dbReference type="EMBL" id="MBA6413368.1"/>
    </source>
</evidence>
<keyword evidence="2" id="KW-1185">Reference proteome</keyword>
<dbReference type="AlphaFoldDB" id="A0A7W2TWT8"/>
<dbReference type="InterPro" id="IPR010451">
    <property type="entry name" value="Acetoacetate_decarboxylase"/>
</dbReference>
<dbReference type="InterPro" id="IPR023375">
    <property type="entry name" value="ADC_dom_sf"/>
</dbReference>
<name>A0A7W2TWT8_9GAMM</name>
<comment type="caution">
    <text evidence="1">The sequence shown here is derived from an EMBL/GenBank/DDBJ whole genome shotgun (WGS) entry which is preliminary data.</text>
</comment>
<protein>
    <submittedName>
        <fullName evidence="1">Acetoacetate decarboxylase family protein</fullName>
    </submittedName>
</protein>
<evidence type="ECO:0000313" key="2">
    <source>
        <dbReference type="Proteomes" id="UP000539350"/>
    </source>
</evidence>
<gene>
    <name evidence="1" type="ORF">H2508_09625</name>
</gene>
<dbReference type="Gene3D" id="2.40.400.10">
    <property type="entry name" value="Acetoacetate decarboxylase-like"/>
    <property type="match status" value="1"/>
</dbReference>
<sequence length="274" mass="30385">MSKLRYVRDPNKTLPPRKGLDCTVESLRVVYETDPAIHAALLPKPLQPHSRPEIFIQHANVSMHVSETKTVTIGAATVGVRCSFEGTEGCYVLAMPMEGEFVVISGRERFGEPKKIAEVATMERDGNNIKTTIGRHGINFLEMSGTVQAESVKPDPFTEYFFCHKALPRIDGQDGFDGPVFLTRLNWERNYTALHDVDNPQVILRESPFDPLIDVPVEKIVRMQFAVGATNTSGQILTEIPPEYLVDHIHQRYDDGLDIGIRLDGAGSKAAANG</sequence>
<proteinExistence type="predicted"/>
<dbReference type="EMBL" id="JACFXU010000014">
    <property type="protein sequence ID" value="MBA6413368.1"/>
    <property type="molecule type" value="Genomic_DNA"/>
</dbReference>
<accession>A0A7W2TWT8</accession>
<dbReference type="Proteomes" id="UP000539350">
    <property type="component" value="Unassembled WGS sequence"/>
</dbReference>
<dbReference type="SUPFAM" id="SSF160104">
    <property type="entry name" value="Acetoacetate decarboxylase-like"/>
    <property type="match status" value="1"/>
</dbReference>
<organism evidence="1 2">
    <name type="scientific">Sediminihaliea albiluteola</name>
    <dbReference type="NCBI Taxonomy" id="2758564"/>
    <lineage>
        <taxon>Bacteria</taxon>
        <taxon>Pseudomonadati</taxon>
        <taxon>Pseudomonadota</taxon>
        <taxon>Gammaproteobacteria</taxon>
        <taxon>Cellvibrionales</taxon>
        <taxon>Halieaceae</taxon>
        <taxon>Sediminihaliea</taxon>
    </lineage>
</organism>